<reference evidence="7" key="1">
    <citation type="submission" date="2018-05" db="EMBL/GenBank/DDBJ databases">
        <title>Genome Sequencing of selected type strains of the family Eggerthellaceae.</title>
        <authorList>
            <person name="Danylec N."/>
            <person name="Stoll D.A."/>
            <person name="Doetsch A."/>
            <person name="Huch M."/>
        </authorList>
    </citation>
    <scope>NUCLEOTIDE SEQUENCE [LARGE SCALE GENOMIC DNA]</scope>
    <source>
        <strain evidence="7">DSM 16106</strain>
    </source>
</reference>
<dbReference type="PANTHER" id="PTHR30346">
    <property type="entry name" value="TRANSCRIPTIONAL DUAL REGULATOR HCAR-RELATED"/>
    <property type="match status" value="1"/>
</dbReference>
<dbReference type="Proteomes" id="UP000278632">
    <property type="component" value="Unassembled WGS sequence"/>
</dbReference>
<dbReference type="PANTHER" id="PTHR30346:SF28">
    <property type="entry name" value="HTH-TYPE TRANSCRIPTIONAL REGULATOR CYNR"/>
    <property type="match status" value="1"/>
</dbReference>
<dbReference type="InterPro" id="IPR000847">
    <property type="entry name" value="LysR_HTH_N"/>
</dbReference>
<dbReference type="GO" id="GO:0032993">
    <property type="term" value="C:protein-DNA complex"/>
    <property type="evidence" value="ECO:0007669"/>
    <property type="project" value="TreeGrafter"/>
</dbReference>
<dbReference type="InterPro" id="IPR036388">
    <property type="entry name" value="WH-like_DNA-bd_sf"/>
</dbReference>
<comment type="caution">
    <text evidence="6">The sequence shown here is derived from an EMBL/GenBank/DDBJ whole genome shotgun (WGS) entry which is preliminary data.</text>
</comment>
<accession>A0A3N0BE42</accession>
<evidence type="ECO:0000313" key="7">
    <source>
        <dbReference type="Proteomes" id="UP000278632"/>
    </source>
</evidence>
<organism evidence="6 7">
    <name type="scientific">Paraeggerthella hongkongensis</name>
    <dbReference type="NCBI Taxonomy" id="230658"/>
    <lineage>
        <taxon>Bacteria</taxon>
        <taxon>Bacillati</taxon>
        <taxon>Actinomycetota</taxon>
        <taxon>Coriobacteriia</taxon>
        <taxon>Eggerthellales</taxon>
        <taxon>Eggerthellaceae</taxon>
        <taxon>Paraeggerthella</taxon>
    </lineage>
</organism>
<dbReference type="CDD" id="cd05466">
    <property type="entry name" value="PBP2_LTTR_substrate"/>
    <property type="match status" value="1"/>
</dbReference>
<dbReference type="InterPro" id="IPR005119">
    <property type="entry name" value="LysR_subst-bd"/>
</dbReference>
<evidence type="ECO:0000256" key="3">
    <source>
        <dbReference type="ARBA" id="ARBA00023125"/>
    </source>
</evidence>
<dbReference type="InterPro" id="IPR036390">
    <property type="entry name" value="WH_DNA-bd_sf"/>
</dbReference>
<proteinExistence type="inferred from homology"/>
<dbReference type="PROSITE" id="PS50931">
    <property type="entry name" value="HTH_LYSR"/>
    <property type="match status" value="1"/>
</dbReference>
<dbReference type="Pfam" id="PF03466">
    <property type="entry name" value="LysR_substrate"/>
    <property type="match status" value="1"/>
</dbReference>
<evidence type="ECO:0000259" key="5">
    <source>
        <dbReference type="PROSITE" id="PS50931"/>
    </source>
</evidence>
<evidence type="ECO:0000313" key="6">
    <source>
        <dbReference type="EMBL" id="RNL46075.1"/>
    </source>
</evidence>
<dbReference type="AlphaFoldDB" id="A0A3N0BE42"/>
<evidence type="ECO:0000256" key="2">
    <source>
        <dbReference type="ARBA" id="ARBA00023015"/>
    </source>
</evidence>
<keyword evidence="7" id="KW-1185">Reference proteome</keyword>
<sequence>MELQQLRYFHEVARSEHITNSAKKLHVAQPALTQTVHRLEQELGVKLLERAGRGVRLTACGRALDERIRPVLAALDAIPDELAEVAGRENATVRLSILSASGLVVDAIAAWRSQHPDTRFVITQQEAQEHWDIRLSTEGVNRPHGSTSLHVEPPHLYRERIGIAVPIERAGQGPIDLADLAEDPFICLAGSRAFREACDRLCAEAGFRPSVAFESDGPEVVRNMIGLGLGVGFWPERSWGALGDGSARLEPLSDDRFVRTIKLETAHPLREEAAAFHGFLATYFDERWREASPLDG</sequence>
<keyword evidence="3" id="KW-0238">DNA-binding</keyword>
<gene>
    <name evidence="6" type="ORF">DMP08_05080</name>
</gene>
<dbReference type="OrthoDB" id="3176554at2"/>
<keyword evidence="4" id="KW-0804">Transcription</keyword>
<evidence type="ECO:0000256" key="4">
    <source>
        <dbReference type="ARBA" id="ARBA00023163"/>
    </source>
</evidence>
<dbReference type="Gene3D" id="1.10.10.10">
    <property type="entry name" value="Winged helix-like DNA-binding domain superfamily/Winged helix DNA-binding domain"/>
    <property type="match status" value="1"/>
</dbReference>
<protein>
    <submittedName>
        <fullName evidence="6">LysR family transcriptional regulator</fullName>
    </submittedName>
</protein>
<dbReference type="EMBL" id="QICD01000006">
    <property type="protein sequence ID" value="RNL46075.1"/>
    <property type="molecule type" value="Genomic_DNA"/>
</dbReference>
<comment type="similarity">
    <text evidence="1">Belongs to the LysR transcriptional regulatory family.</text>
</comment>
<feature type="domain" description="HTH lysR-type" evidence="5">
    <location>
        <begin position="1"/>
        <end position="58"/>
    </location>
</feature>
<dbReference type="RefSeq" id="WP_123191875.1">
    <property type="nucleotide sequence ID" value="NZ_QICD01000006.1"/>
</dbReference>
<keyword evidence="2" id="KW-0805">Transcription regulation</keyword>
<dbReference type="GO" id="GO:0003700">
    <property type="term" value="F:DNA-binding transcription factor activity"/>
    <property type="evidence" value="ECO:0007669"/>
    <property type="project" value="InterPro"/>
</dbReference>
<dbReference type="Gene3D" id="3.40.190.10">
    <property type="entry name" value="Periplasmic binding protein-like II"/>
    <property type="match status" value="2"/>
</dbReference>
<dbReference type="Pfam" id="PF00126">
    <property type="entry name" value="HTH_1"/>
    <property type="match status" value="1"/>
</dbReference>
<evidence type="ECO:0000256" key="1">
    <source>
        <dbReference type="ARBA" id="ARBA00009437"/>
    </source>
</evidence>
<dbReference type="FunFam" id="1.10.10.10:FF:000001">
    <property type="entry name" value="LysR family transcriptional regulator"/>
    <property type="match status" value="1"/>
</dbReference>
<dbReference type="SUPFAM" id="SSF53850">
    <property type="entry name" value="Periplasmic binding protein-like II"/>
    <property type="match status" value="1"/>
</dbReference>
<dbReference type="SUPFAM" id="SSF46785">
    <property type="entry name" value="Winged helix' DNA-binding domain"/>
    <property type="match status" value="1"/>
</dbReference>
<dbReference type="GO" id="GO:0003677">
    <property type="term" value="F:DNA binding"/>
    <property type="evidence" value="ECO:0007669"/>
    <property type="project" value="UniProtKB-KW"/>
</dbReference>
<dbReference type="PRINTS" id="PR00039">
    <property type="entry name" value="HTHLYSR"/>
</dbReference>
<name>A0A3N0BE42_9ACTN</name>